<organism evidence="1 2">
    <name type="scientific">Puccinia coronata f. sp. avenae</name>
    <dbReference type="NCBI Taxonomy" id="200324"/>
    <lineage>
        <taxon>Eukaryota</taxon>
        <taxon>Fungi</taxon>
        <taxon>Dikarya</taxon>
        <taxon>Basidiomycota</taxon>
        <taxon>Pucciniomycotina</taxon>
        <taxon>Pucciniomycetes</taxon>
        <taxon>Pucciniales</taxon>
        <taxon>Pucciniaceae</taxon>
        <taxon>Puccinia</taxon>
    </lineage>
</organism>
<evidence type="ECO:0000313" key="2">
    <source>
        <dbReference type="Proteomes" id="UP000235388"/>
    </source>
</evidence>
<dbReference type="AlphaFoldDB" id="A0A2N5SIC9"/>
<evidence type="ECO:0000313" key="1">
    <source>
        <dbReference type="EMBL" id="PLW12998.1"/>
    </source>
</evidence>
<proteinExistence type="predicted"/>
<keyword evidence="2" id="KW-1185">Reference proteome</keyword>
<dbReference type="EMBL" id="PGCJ01000964">
    <property type="protein sequence ID" value="PLW12998.1"/>
    <property type="molecule type" value="Genomic_DNA"/>
</dbReference>
<comment type="caution">
    <text evidence="1">The sequence shown here is derived from an EMBL/GenBank/DDBJ whole genome shotgun (WGS) entry which is preliminary data.</text>
</comment>
<name>A0A2N5SIC9_9BASI</name>
<protein>
    <submittedName>
        <fullName evidence="1">Uncharacterized protein</fullName>
    </submittedName>
</protein>
<reference evidence="1 2" key="1">
    <citation type="submission" date="2017-11" db="EMBL/GenBank/DDBJ databases">
        <title>De novo assembly and phasing of dikaryotic genomes from two isolates of Puccinia coronata f. sp. avenae, the causal agent of oat crown rust.</title>
        <authorList>
            <person name="Miller M.E."/>
            <person name="Zhang Y."/>
            <person name="Omidvar V."/>
            <person name="Sperschneider J."/>
            <person name="Schwessinger B."/>
            <person name="Raley C."/>
            <person name="Palmer J.M."/>
            <person name="Garnica D."/>
            <person name="Upadhyaya N."/>
            <person name="Rathjen J."/>
            <person name="Taylor J.M."/>
            <person name="Park R.F."/>
            <person name="Dodds P.N."/>
            <person name="Hirsch C.D."/>
            <person name="Kianian S.F."/>
            <person name="Figueroa M."/>
        </authorList>
    </citation>
    <scope>NUCLEOTIDE SEQUENCE [LARGE SCALE GENOMIC DNA]</scope>
    <source>
        <strain evidence="1">12NC29</strain>
    </source>
</reference>
<sequence length="73" mass="8298">MSRVRSPSRSSFSRSAPGDLKRRVLYPTVAPESFDPCLAIRTTRKLSKVNNTRSCPSHLVMPSLIQEAHRFLR</sequence>
<accession>A0A2N5SIC9</accession>
<gene>
    <name evidence="1" type="ORF">PCANC_20922</name>
</gene>
<dbReference type="Proteomes" id="UP000235388">
    <property type="component" value="Unassembled WGS sequence"/>
</dbReference>